<dbReference type="GO" id="GO:0003847">
    <property type="term" value="F:1-alkyl-2-acetylglycerophosphocholine esterase activity"/>
    <property type="evidence" value="ECO:0007669"/>
    <property type="project" value="TreeGrafter"/>
</dbReference>
<dbReference type="GO" id="GO:0016042">
    <property type="term" value="P:lipid catabolic process"/>
    <property type="evidence" value="ECO:0007669"/>
    <property type="project" value="UniProtKB-KW"/>
</dbReference>
<dbReference type="PANTHER" id="PTHR10272:SF0">
    <property type="entry name" value="PLATELET-ACTIVATING FACTOR ACETYLHYDROLASE"/>
    <property type="match status" value="1"/>
</dbReference>
<dbReference type="Gene3D" id="3.40.50.1820">
    <property type="entry name" value="alpha/beta hydrolase"/>
    <property type="match status" value="1"/>
</dbReference>
<accession>A0A5B2VKW4</accession>
<gene>
    <name evidence="4" type="ORF">F0L74_25830</name>
</gene>
<name>A0A5B2VKW4_9BACT</name>
<keyword evidence="2" id="KW-0442">Lipid degradation</keyword>
<proteinExistence type="predicted"/>
<reference evidence="4 5" key="1">
    <citation type="submission" date="2019-09" db="EMBL/GenBank/DDBJ databases">
        <title>Chitinophaga ginsengihumi sp. nov., isolated from soil of ginseng rhizosphere.</title>
        <authorList>
            <person name="Lee J."/>
        </authorList>
    </citation>
    <scope>NUCLEOTIDE SEQUENCE [LARGE SCALE GENOMIC DNA]</scope>
    <source>
        <strain evidence="4 5">BN140078</strain>
    </source>
</reference>
<reference evidence="4 5" key="2">
    <citation type="submission" date="2019-09" db="EMBL/GenBank/DDBJ databases">
        <authorList>
            <person name="Jin C."/>
        </authorList>
    </citation>
    <scope>NUCLEOTIDE SEQUENCE [LARGE SCALE GENOMIC DNA]</scope>
    <source>
        <strain evidence="4 5">BN140078</strain>
    </source>
</reference>
<evidence type="ECO:0000313" key="4">
    <source>
        <dbReference type="EMBL" id="KAA2239615.1"/>
    </source>
</evidence>
<keyword evidence="5" id="KW-1185">Reference proteome</keyword>
<dbReference type="InterPro" id="IPR029058">
    <property type="entry name" value="AB_hydrolase_fold"/>
</dbReference>
<dbReference type="Pfam" id="PF03403">
    <property type="entry name" value="PAF-AH_p_II"/>
    <property type="match status" value="1"/>
</dbReference>
<keyword evidence="3" id="KW-0443">Lipid metabolism</keyword>
<dbReference type="PANTHER" id="PTHR10272">
    <property type="entry name" value="PLATELET-ACTIVATING FACTOR ACETYLHYDROLASE"/>
    <property type="match status" value="1"/>
</dbReference>
<dbReference type="SUPFAM" id="SSF53474">
    <property type="entry name" value="alpha/beta-Hydrolases"/>
    <property type="match status" value="1"/>
</dbReference>
<protein>
    <recommendedName>
        <fullName evidence="6">Platelet-activating factor acetylhydrolase</fullName>
    </recommendedName>
</protein>
<evidence type="ECO:0008006" key="6">
    <source>
        <dbReference type="Google" id="ProtNLM"/>
    </source>
</evidence>
<dbReference type="AlphaFoldDB" id="A0A5B2VKW4"/>
<evidence type="ECO:0000256" key="1">
    <source>
        <dbReference type="ARBA" id="ARBA00022801"/>
    </source>
</evidence>
<evidence type="ECO:0000256" key="3">
    <source>
        <dbReference type="ARBA" id="ARBA00023098"/>
    </source>
</evidence>
<keyword evidence="1" id="KW-0378">Hydrolase</keyword>
<sequence length="416" mass="45596">MPKRASLILLLLFIVLQPLLSWSQVLPLPSGKYGVGHRRFEWTDTSRREILAAANSMRKVVADVWYPAGVNGGTTVPYLDTLAFSRAFGNDGLQSLLGVQGAAVIRSGSVQTHAYENAAFATGLRSAPVIFFSHGMGMITQVYTSQIEDLVSHGYIVAALTHAYDAWLVSFSNGGYIPFERAQRAAAGNTETEHIAYENKRIEWWAADIRFALDQLTAINGEKSKEIPFAGYMDLSKVGAMGHSAGGRAAARACQLDTRIKSCADQDGVAMMQPFYPDGHGVGMKQPFLLFERDRNRTPGEEDAASLGMTLQGLIALVDSLRSKKAAALASTGGSFHVLLHFDSSSHMSFSDLPLLQAKSSVEEALAYRVLQVTCRYTREFFDKTLRGIAAPLYDGKRRLDYIDLVQEYPKARSIP</sequence>
<evidence type="ECO:0000256" key="2">
    <source>
        <dbReference type="ARBA" id="ARBA00022963"/>
    </source>
</evidence>
<dbReference type="Proteomes" id="UP000324611">
    <property type="component" value="Unassembled WGS sequence"/>
</dbReference>
<dbReference type="RefSeq" id="WP_149840794.1">
    <property type="nucleotide sequence ID" value="NZ_VUOC01000004.1"/>
</dbReference>
<organism evidence="4 5">
    <name type="scientific">Chitinophaga agrisoli</name>
    <dbReference type="NCBI Taxonomy" id="2607653"/>
    <lineage>
        <taxon>Bacteria</taxon>
        <taxon>Pseudomonadati</taxon>
        <taxon>Bacteroidota</taxon>
        <taxon>Chitinophagia</taxon>
        <taxon>Chitinophagales</taxon>
        <taxon>Chitinophagaceae</taxon>
        <taxon>Chitinophaga</taxon>
    </lineage>
</organism>
<evidence type="ECO:0000313" key="5">
    <source>
        <dbReference type="Proteomes" id="UP000324611"/>
    </source>
</evidence>
<dbReference type="EMBL" id="VUOC01000004">
    <property type="protein sequence ID" value="KAA2239615.1"/>
    <property type="molecule type" value="Genomic_DNA"/>
</dbReference>
<comment type="caution">
    <text evidence="4">The sequence shown here is derived from an EMBL/GenBank/DDBJ whole genome shotgun (WGS) entry which is preliminary data.</text>
</comment>